<gene>
    <name evidence="2" type="ORF">AVDCRST_MAG66-4550</name>
</gene>
<feature type="region of interest" description="Disordered" evidence="1">
    <location>
        <begin position="1"/>
        <end position="21"/>
    </location>
</feature>
<feature type="non-terminal residue" evidence="2">
    <location>
        <position position="1"/>
    </location>
</feature>
<proteinExistence type="predicted"/>
<name>A0A6J4QUZ1_9PSEU</name>
<reference evidence="2" key="1">
    <citation type="submission" date="2020-02" db="EMBL/GenBank/DDBJ databases">
        <authorList>
            <person name="Meier V. D."/>
        </authorList>
    </citation>
    <scope>NUCLEOTIDE SEQUENCE</scope>
    <source>
        <strain evidence="2">AVDCRST_MAG66</strain>
    </source>
</reference>
<dbReference type="EMBL" id="CADCUS010000613">
    <property type="protein sequence ID" value="CAA9447222.1"/>
    <property type="molecule type" value="Genomic_DNA"/>
</dbReference>
<feature type="non-terminal residue" evidence="2">
    <location>
        <position position="21"/>
    </location>
</feature>
<protein>
    <submittedName>
        <fullName evidence="2">Uncharacterized protein</fullName>
    </submittedName>
</protein>
<organism evidence="2">
    <name type="scientific">uncultured Pseudonocardia sp</name>
    <dbReference type="NCBI Taxonomy" id="211455"/>
    <lineage>
        <taxon>Bacteria</taxon>
        <taxon>Bacillati</taxon>
        <taxon>Actinomycetota</taxon>
        <taxon>Actinomycetes</taxon>
        <taxon>Pseudonocardiales</taxon>
        <taxon>Pseudonocardiaceae</taxon>
        <taxon>Pseudonocardia</taxon>
        <taxon>environmental samples</taxon>
    </lineage>
</organism>
<accession>A0A6J4QUZ1</accession>
<feature type="compositionally biased region" description="Low complexity" evidence="1">
    <location>
        <begin position="7"/>
        <end position="21"/>
    </location>
</feature>
<dbReference type="AlphaFoldDB" id="A0A6J4QUZ1"/>
<sequence length="21" mass="2209">DRRARAGPRTAGPHGPAPRGR</sequence>
<evidence type="ECO:0000256" key="1">
    <source>
        <dbReference type="SAM" id="MobiDB-lite"/>
    </source>
</evidence>
<evidence type="ECO:0000313" key="2">
    <source>
        <dbReference type="EMBL" id="CAA9447222.1"/>
    </source>
</evidence>